<gene>
    <name evidence="2" type="ORF">DAERI_030298</name>
</gene>
<dbReference type="PRINTS" id="PR01217">
    <property type="entry name" value="PRICHEXTENSN"/>
</dbReference>
<protein>
    <submittedName>
        <fullName evidence="2">Pilus-associated protein, PilW-related protein</fullName>
    </submittedName>
</protein>
<evidence type="ECO:0000313" key="3">
    <source>
        <dbReference type="Proteomes" id="UP000236569"/>
    </source>
</evidence>
<feature type="compositionally biased region" description="Low complexity" evidence="1">
    <location>
        <begin position="210"/>
        <end position="225"/>
    </location>
</feature>
<organism evidence="2 3">
    <name type="scientific">Deinococcus aerius</name>
    <dbReference type="NCBI Taxonomy" id="200253"/>
    <lineage>
        <taxon>Bacteria</taxon>
        <taxon>Thermotogati</taxon>
        <taxon>Deinococcota</taxon>
        <taxon>Deinococci</taxon>
        <taxon>Deinococcales</taxon>
        <taxon>Deinococcaceae</taxon>
        <taxon>Deinococcus</taxon>
    </lineage>
</organism>
<feature type="compositionally biased region" description="Low complexity" evidence="1">
    <location>
        <begin position="251"/>
        <end position="260"/>
    </location>
</feature>
<dbReference type="Proteomes" id="UP000236569">
    <property type="component" value="Unassembled WGS sequence"/>
</dbReference>
<feature type="compositionally biased region" description="Polar residues" evidence="1">
    <location>
        <begin position="160"/>
        <end position="172"/>
    </location>
</feature>
<accession>A0A2I9CTM3</accession>
<dbReference type="AlphaFoldDB" id="A0A2I9CTM3"/>
<feature type="compositionally biased region" description="Low complexity" evidence="1">
    <location>
        <begin position="58"/>
        <end position="67"/>
    </location>
</feature>
<sequence>MSRALATRPKLKISREMRVLLILLLMVALIAAWAIWSSNRSAQQALAQTPPTPPSGDAATGEPAGTTPTPPSAAPAPVDGDNVAVQPGGGVDVPSIPAFGEAGTDNTKAAETEPAPTPGGINPDIALATLPGVNPFRPLAVDKDASAPAGQPTPAPPVTQNPVSTPPISLSQPERRPVTPVVNTPSDSTSGVIPIAPIPGTPSRITVDSPATTGGAFPTPTIPGATPAPPRPEPVTVLRPPAARPTPVTLPRASATAARPPAAPTPVRPPVAGVRVPKESIDLSSVVGRGTGAGTPSGAPSTPDGGEGTGATSATALPTPGTPQPITQLGADATAAPVSALDQLIQSREIALNAAVLGPVNTAVLRSRDGFVVVEVGEKLPDSDAVLKAVTADSATLALGNDTKTLQLNER</sequence>
<evidence type="ECO:0000313" key="2">
    <source>
        <dbReference type="EMBL" id="GBF05132.1"/>
    </source>
</evidence>
<comment type="caution">
    <text evidence="2">The sequence shown here is derived from an EMBL/GenBank/DDBJ whole genome shotgun (WGS) entry which is preliminary data.</text>
</comment>
<proteinExistence type="predicted"/>
<reference evidence="3" key="1">
    <citation type="submission" date="2018-01" db="EMBL/GenBank/DDBJ databases">
        <title>Draft Genome Sequence of the Radioresistant Bacterium Deinococcus aerius TR0125, Isolated from the Higher Atmosphere above Japan.</title>
        <authorList>
            <person name="Satoh K."/>
            <person name="Arai H."/>
            <person name="Sanzen T."/>
            <person name="Kawaguchi Y."/>
            <person name="Hayashi H."/>
            <person name="Yokobori S."/>
            <person name="Yamagishi A."/>
            <person name="Oono Y."/>
            <person name="Narumi I."/>
        </authorList>
    </citation>
    <scope>NUCLEOTIDE SEQUENCE [LARGE SCALE GENOMIC DNA]</scope>
    <source>
        <strain evidence="3">TR0125</strain>
    </source>
</reference>
<dbReference type="EMBL" id="BFAG01000003">
    <property type="protein sequence ID" value="GBF05132.1"/>
    <property type="molecule type" value="Genomic_DNA"/>
</dbReference>
<evidence type="ECO:0000256" key="1">
    <source>
        <dbReference type="SAM" id="MobiDB-lite"/>
    </source>
</evidence>
<keyword evidence="3" id="KW-1185">Reference proteome</keyword>
<dbReference type="OrthoDB" id="72093at2"/>
<name>A0A2I9CTM3_9DEIO</name>
<feature type="region of interest" description="Disordered" evidence="1">
    <location>
        <begin position="45"/>
        <end position="323"/>
    </location>
</feature>
<feature type="compositionally biased region" description="Polar residues" evidence="1">
    <location>
        <begin position="181"/>
        <end position="191"/>
    </location>
</feature>
<dbReference type="RefSeq" id="WP_103128570.1">
    <property type="nucleotide sequence ID" value="NZ_BFAG01000003.1"/>
</dbReference>